<dbReference type="AlphaFoldDB" id="A0A2K0U0W4"/>
<reference evidence="1 2" key="1">
    <citation type="submission" date="2017-02" db="EMBL/GenBank/DDBJ databases">
        <title>Genomes of Trichoderma spp. with biocontrol activity.</title>
        <authorList>
            <person name="Gardiner D."/>
            <person name="Kazan K."/>
            <person name="Vos C."/>
            <person name="Harvey P."/>
        </authorList>
    </citation>
    <scope>NUCLEOTIDE SEQUENCE [LARGE SCALE GENOMIC DNA]</scope>
    <source>
        <strain evidence="1 2">Tr1</strain>
    </source>
</reference>
<proteinExistence type="predicted"/>
<organism evidence="1 2">
    <name type="scientific">Trichoderma harzianum</name>
    <name type="common">Hypocrea lixii</name>
    <dbReference type="NCBI Taxonomy" id="5544"/>
    <lineage>
        <taxon>Eukaryota</taxon>
        <taxon>Fungi</taxon>
        <taxon>Dikarya</taxon>
        <taxon>Ascomycota</taxon>
        <taxon>Pezizomycotina</taxon>
        <taxon>Sordariomycetes</taxon>
        <taxon>Hypocreomycetidae</taxon>
        <taxon>Hypocreales</taxon>
        <taxon>Hypocreaceae</taxon>
        <taxon>Trichoderma</taxon>
    </lineage>
</organism>
<evidence type="ECO:0000313" key="1">
    <source>
        <dbReference type="EMBL" id="PNP51423.1"/>
    </source>
</evidence>
<protein>
    <submittedName>
        <fullName evidence="1">Uncharacterized protein</fullName>
    </submittedName>
</protein>
<evidence type="ECO:0000313" key="2">
    <source>
        <dbReference type="Proteomes" id="UP000236290"/>
    </source>
</evidence>
<dbReference type="Proteomes" id="UP000236290">
    <property type="component" value="Unassembled WGS sequence"/>
</dbReference>
<sequence>MIMDSMLIVMLDDGMDIGSAAEEGMAMAEVAPIAIFIGGDAESMLVIVAYLHRVPRKEEFELKFAE</sequence>
<name>A0A2K0U0W4_TRIHA</name>
<gene>
    <name evidence="1" type="ORF">THARTR1_07969</name>
</gene>
<accession>A0A2K0U0W4</accession>
<comment type="caution">
    <text evidence="1">The sequence shown here is derived from an EMBL/GenBank/DDBJ whole genome shotgun (WGS) entry which is preliminary data.</text>
</comment>
<dbReference type="EMBL" id="MTYI01000124">
    <property type="protein sequence ID" value="PNP51423.1"/>
    <property type="molecule type" value="Genomic_DNA"/>
</dbReference>